<protein>
    <submittedName>
        <fullName evidence="1">Uncharacterized protein</fullName>
    </submittedName>
</protein>
<name>A0A2N0Z8H9_9BACI</name>
<evidence type="ECO:0000313" key="2">
    <source>
        <dbReference type="Proteomes" id="UP000233343"/>
    </source>
</evidence>
<organism evidence="1 2">
    <name type="scientific">Cytobacillus horneckiae</name>
    <dbReference type="NCBI Taxonomy" id="549687"/>
    <lineage>
        <taxon>Bacteria</taxon>
        <taxon>Bacillati</taxon>
        <taxon>Bacillota</taxon>
        <taxon>Bacilli</taxon>
        <taxon>Bacillales</taxon>
        <taxon>Bacillaceae</taxon>
        <taxon>Cytobacillus</taxon>
    </lineage>
</organism>
<proteinExistence type="predicted"/>
<dbReference type="RefSeq" id="WP_101226464.1">
    <property type="nucleotide sequence ID" value="NZ_JARSFA010000027.1"/>
</dbReference>
<keyword evidence="2" id="KW-1185">Reference proteome</keyword>
<gene>
    <name evidence="1" type="ORF">CWS20_27300</name>
</gene>
<sequence>MDWTEVKSVFPNQIVLIEVLKIEVIGTIRKILNMSVISTHEDSSLAWKAYKSLHTQYPQREFYIFHTDRENIDVIDENEVRKNRKAIKLTKEIPSYARAIDISETHQQVEDQKEMKEKLLEYYRSGTMEELHSILPFPKNFYWKFAEVVEMFEFGRISNELLSRGYSSDELYNLFPVQDTDNMIKYYQKYGSIEIEQIFEALTEIYKEKDRIGTIKRLGNSPALLKEMSSIIKSIFPEDQNELEKINISELTDTEIKNNNTLGGYTDEVLSIIKFALSGENSQDIAAKLNLSNKYVEKTIAALVKGTTLEELKEQYANYRKKETEL</sequence>
<evidence type="ECO:0000313" key="1">
    <source>
        <dbReference type="EMBL" id="PKG25808.1"/>
    </source>
</evidence>
<accession>A0A2N0Z8H9</accession>
<comment type="caution">
    <text evidence="1">The sequence shown here is derived from an EMBL/GenBank/DDBJ whole genome shotgun (WGS) entry which is preliminary data.</text>
</comment>
<reference evidence="1 2" key="1">
    <citation type="journal article" date="2010" name="Int. J. Syst. Evol. Microbiol.">
        <title>Bacillus horneckiae sp. nov., isolated from a spacecraft-assembly clean room.</title>
        <authorList>
            <person name="Vaishampayan P."/>
            <person name="Probst A."/>
            <person name="Krishnamurthi S."/>
            <person name="Ghosh S."/>
            <person name="Osman S."/>
            <person name="McDowall A."/>
            <person name="Ruckmani A."/>
            <person name="Mayilraj S."/>
            <person name="Venkateswaran K."/>
        </authorList>
    </citation>
    <scope>NUCLEOTIDE SEQUENCE [LARGE SCALE GENOMIC DNA]</scope>
    <source>
        <strain evidence="2">1PO1SC</strain>
    </source>
</reference>
<dbReference type="Proteomes" id="UP000233343">
    <property type="component" value="Unassembled WGS sequence"/>
</dbReference>
<dbReference type="AlphaFoldDB" id="A0A2N0Z8H9"/>
<dbReference type="EMBL" id="PISD01000095">
    <property type="protein sequence ID" value="PKG25808.1"/>
    <property type="molecule type" value="Genomic_DNA"/>
</dbReference>